<name>A0A518BA41_9BACT</name>
<gene>
    <name evidence="1" type="ORF">Pan216_46640</name>
</gene>
<dbReference type="Proteomes" id="UP000317093">
    <property type="component" value="Chromosome"/>
</dbReference>
<dbReference type="KEGG" id="knv:Pan216_46640"/>
<evidence type="ECO:0000313" key="2">
    <source>
        <dbReference type="Proteomes" id="UP000317093"/>
    </source>
</evidence>
<dbReference type="AlphaFoldDB" id="A0A518BA41"/>
<reference evidence="1 2" key="1">
    <citation type="submission" date="2019-02" db="EMBL/GenBank/DDBJ databases">
        <title>Deep-cultivation of Planctomycetes and their phenomic and genomic characterization uncovers novel biology.</title>
        <authorList>
            <person name="Wiegand S."/>
            <person name="Jogler M."/>
            <person name="Boedeker C."/>
            <person name="Pinto D."/>
            <person name="Vollmers J."/>
            <person name="Rivas-Marin E."/>
            <person name="Kohn T."/>
            <person name="Peeters S.H."/>
            <person name="Heuer A."/>
            <person name="Rast P."/>
            <person name="Oberbeckmann S."/>
            <person name="Bunk B."/>
            <person name="Jeske O."/>
            <person name="Meyerdierks A."/>
            <person name="Storesund J.E."/>
            <person name="Kallscheuer N."/>
            <person name="Luecker S."/>
            <person name="Lage O.M."/>
            <person name="Pohl T."/>
            <person name="Merkel B.J."/>
            <person name="Hornburger P."/>
            <person name="Mueller R.-W."/>
            <person name="Bruemmer F."/>
            <person name="Labrenz M."/>
            <person name="Spormann A.M."/>
            <person name="Op den Camp H."/>
            <person name="Overmann J."/>
            <person name="Amann R."/>
            <person name="Jetten M.S.M."/>
            <person name="Mascher T."/>
            <person name="Medema M.H."/>
            <person name="Devos D.P."/>
            <person name="Kaster A.-K."/>
            <person name="Ovreas L."/>
            <person name="Rohde M."/>
            <person name="Galperin M.Y."/>
            <person name="Jogler C."/>
        </authorList>
    </citation>
    <scope>NUCLEOTIDE SEQUENCE [LARGE SCALE GENOMIC DNA]</scope>
    <source>
        <strain evidence="1 2">Pan216</strain>
    </source>
</reference>
<dbReference type="EMBL" id="CP036279">
    <property type="protein sequence ID" value="QDU63783.1"/>
    <property type="molecule type" value="Genomic_DNA"/>
</dbReference>
<organism evidence="1 2">
    <name type="scientific">Kolteria novifilia</name>
    <dbReference type="NCBI Taxonomy" id="2527975"/>
    <lineage>
        <taxon>Bacteria</taxon>
        <taxon>Pseudomonadati</taxon>
        <taxon>Planctomycetota</taxon>
        <taxon>Planctomycetia</taxon>
        <taxon>Kolteriales</taxon>
        <taxon>Kolteriaceae</taxon>
        <taxon>Kolteria</taxon>
    </lineage>
</organism>
<protein>
    <submittedName>
        <fullName evidence="1">Uncharacterized protein</fullName>
    </submittedName>
</protein>
<accession>A0A518BA41</accession>
<evidence type="ECO:0000313" key="1">
    <source>
        <dbReference type="EMBL" id="QDU63783.1"/>
    </source>
</evidence>
<keyword evidence="2" id="KW-1185">Reference proteome</keyword>
<sequence>MVKDLIQVYWKEQDGGFAFEGGALSGRVVLRGAEKPGSWVELGPKWREFAPKLLEIGPISFQTVAEAVEIQPLAGAAYVQEPTLVIPLRIESPVGLAGTVRFLVGEEGLDVELRLQTVEPITDLTGIIRTYWSTTAPQLPLAGESTVELGPKRGAIALLGEAERLGIFADLRETGTAMVEESARAIDYRLFGRPLEKGVVLVGRLALRTIGKEVPVAELEKRHAEWLAGGAFL</sequence>
<proteinExistence type="predicted"/>